<evidence type="ECO:0000313" key="3">
    <source>
        <dbReference type="EMBL" id="RSM81959.1"/>
    </source>
</evidence>
<dbReference type="SUPFAM" id="SSF54919">
    <property type="entry name" value="Nucleoside diphosphate kinase, NDK"/>
    <property type="match status" value="1"/>
</dbReference>
<name>A0A428Z558_KIBAR</name>
<evidence type="ECO:0000256" key="1">
    <source>
        <dbReference type="PROSITE-ProRule" id="PRU00706"/>
    </source>
</evidence>
<dbReference type="PROSITE" id="PS51374">
    <property type="entry name" value="NDPK_LIKE"/>
    <property type="match status" value="1"/>
</dbReference>
<comment type="caution">
    <text evidence="1">Lacks conserved residue(s) required for the propagation of feature annotation.</text>
</comment>
<accession>A0A428Z558</accession>
<dbReference type="OrthoDB" id="7838374at2"/>
<sequence length="321" mass="35457">MTELSTMLSCDPVKRAVYASDTYFLESAEQLAELTDDVDGFATRHALLLLKPDAVITRGLLPALTWLGDNDFRVVAAARTRLDRTVVRALWYFQWNQATPHRRRLADLFAAASDSLVVIVRSLAEPEIPAAVRLTALKGPTDPDARVPGQLRFLLGRYSYLLNLVHTADEPADVVRELGVYFRYEERRRLVTAALHGADRTDRARELALDIYATTPQRDLTFGSSADRLSAELGKAVAGSRLAAQVATGLRDAMTRPLAWGELLRLAWREGIDLDPWDSAVVGASTLPMRRKEVPPLLAGVTAGQWRRHEAGSHGRTTHAG</sequence>
<protein>
    <submittedName>
        <fullName evidence="3">Nucleoside-diphosphate kinase</fullName>
    </submittedName>
</protein>
<dbReference type="InterPro" id="IPR036850">
    <property type="entry name" value="NDK-like_dom_sf"/>
</dbReference>
<dbReference type="Gene3D" id="3.30.70.141">
    <property type="entry name" value="Nucleoside diphosphate kinase-like domain"/>
    <property type="match status" value="1"/>
</dbReference>
<organism evidence="3 4">
    <name type="scientific">Kibdelosporangium aridum</name>
    <dbReference type="NCBI Taxonomy" id="2030"/>
    <lineage>
        <taxon>Bacteria</taxon>
        <taxon>Bacillati</taxon>
        <taxon>Actinomycetota</taxon>
        <taxon>Actinomycetes</taxon>
        <taxon>Pseudonocardiales</taxon>
        <taxon>Pseudonocardiaceae</taxon>
        <taxon>Kibdelosporangium</taxon>
    </lineage>
</organism>
<feature type="domain" description="Nucleoside diphosphate kinase-like" evidence="2">
    <location>
        <begin position="45"/>
        <end position="186"/>
    </location>
</feature>
<dbReference type="AlphaFoldDB" id="A0A428Z558"/>
<keyword evidence="3" id="KW-0418">Kinase</keyword>
<proteinExistence type="inferred from homology"/>
<dbReference type="RefSeq" id="WP_037272527.1">
    <property type="nucleotide sequence ID" value="NZ_QHKI01000024.1"/>
</dbReference>
<comment type="similarity">
    <text evidence="1">Belongs to the NDK family.</text>
</comment>
<gene>
    <name evidence="3" type="ORF">DMH04_26805</name>
</gene>
<evidence type="ECO:0000313" key="4">
    <source>
        <dbReference type="Proteomes" id="UP000287547"/>
    </source>
</evidence>
<comment type="caution">
    <text evidence="3">The sequence shown here is derived from an EMBL/GenBank/DDBJ whole genome shotgun (WGS) entry which is preliminary data.</text>
</comment>
<dbReference type="EMBL" id="QHKI01000024">
    <property type="protein sequence ID" value="RSM81959.1"/>
    <property type="molecule type" value="Genomic_DNA"/>
</dbReference>
<keyword evidence="3" id="KW-0808">Transferase</keyword>
<dbReference type="Pfam" id="PF00334">
    <property type="entry name" value="NDK"/>
    <property type="match status" value="1"/>
</dbReference>
<dbReference type="Proteomes" id="UP000287547">
    <property type="component" value="Unassembled WGS sequence"/>
</dbReference>
<reference evidence="3 4" key="1">
    <citation type="submission" date="2018-05" db="EMBL/GenBank/DDBJ databases">
        <title>Evolution of GPA BGCs.</title>
        <authorList>
            <person name="Waglechner N."/>
            <person name="Wright G.D."/>
        </authorList>
    </citation>
    <scope>NUCLEOTIDE SEQUENCE [LARGE SCALE GENOMIC DNA]</scope>
    <source>
        <strain evidence="3 4">A82846</strain>
    </source>
</reference>
<evidence type="ECO:0000259" key="2">
    <source>
        <dbReference type="Pfam" id="PF00334"/>
    </source>
</evidence>
<dbReference type="InterPro" id="IPR034907">
    <property type="entry name" value="NDK-like_dom"/>
</dbReference>
<dbReference type="GO" id="GO:0016301">
    <property type="term" value="F:kinase activity"/>
    <property type="evidence" value="ECO:0007669"/>
    <property type="project" value="UniProtKB-KW"/>
</dbReference>